<dbReference type="InterPro" id="IPR003307">
    <property type="entry name" value="W2_domain"/>
</dbReference>
<feature type="compositionally biased region" description="Low complexity" evidence="6">
    <location>
        <begin position="185"/>
        <end position="194"/>
    </location>
</feature>
<evidence type="ECO:0000256" key="5">
    <source>
        <dbReference type="ARBA" id="ARBA00023134"/>
    </source>
</evidence>
<evidence type="ECO:0000256" key="4">
    <source>
        <dbReference type="ARBA" id="ARBA00022917"/>
    </source>
</evidence>
<dbReference type="Gene3D" id="2.20.25.350">
    <property type="match status" value="1"/>
</dbReference>
<dbReference type="SMART" id="SM00653">
    <property type="entry name" value="eIF2B_5"/>
    <property type="match status" value="1"/>
</dbReference>
<keyword evidence="10" id="KW-1185">Reference proteome</keyword>
<dbReference type="GO" id="GO:0005829">
    <property type="term" value="C:cytosol"/>
    <property type="evidence" value="ECO:0007669"/>
    <property type="project" value="TreeGrafter"/>
</dbReference>
<protein>
    <recommendedName>
        <fullName evidence="7">W2 domain-containing protein</fullName>
    </recommendedName>
</protein>
<reference evidence="8 10" key="1">
    <citation type="submission" date="2015-02" db="EMBL/GenBank/DDBJ databases">
        <authorList>
            <person name="Chooi Y.-H."/>
        </authorList>
    </citation>
    <scope>NUCLEOTIDE SEQUENCE [LARGE SCALE GENOMIC DNA]</scope>
    <source>
        <strain evidence="8">E3</strain>
    </source>
</reference>
<dbReference type="EMBL" id="OVEO01000001">
    <property type="protein sequence ID" value="SPQ93235.1"/>
    <property type="molecule type" value="Genomic_DNA"/>
</dbReference>
<dbReference type="InterPro" id="IPR002735">
    <property type="entry name" value="Transl_init_fac_IF2/IF5_dom"/>
</dbReference>
<gene>
    <name evidence="8" type="ORF">PBRA_002090</name>
    <name evidence="9" type="ORF">PLBR_LOCUS450</name>
</gene>
<feature type="region of interest" description="Disordered" evidence="6">
    <location>
        <begin position="144"/>
        <end position="196"/>
    </location>
</feature>
<evidence type="ECO:0000313" key="10">
    <source>
        <dbReference type="Proteomes" id="UP000039324"/>
    </source>
</evidence>
<dbReference type="OrthoDB" id="10250831at2759"/>
<reference evidence="9 11" key="2">
    <citation type="submission" date="2018-03" db="EMBL/GenBank/DDBJ databases">
        <authorList>
            <person name="Fogelqvist J."/>
        </authorList>
    </citation>
    <scope>NUCLEOTIDE SEQUENCE [LARGE SCALE GENOMIC DNA]</scope>
</reference>
<accession>A0A0G4J284</accession>
<dbReference type="InterPro" id="IPR016024">
    <property type="entry name" value="ARM-type_fold"/>
</dbReference>
<comment type="similarity">
    <text evidence="1">Belongs to the eIF-2-beta/eIF-5 family.</text>
</comment>
<dbReference type="SMART" id="SM00515">
    <property type="entry name" value="eIF5C"/>
    <property type="match status" value="1"/>
</dbReference>
<dbReference type="FunFam" id="3.30.30.170:FF:000002">
    <property type="entry name" value="Eukaryotic translation initiation factor 5"/>
    <property type="match status" value="1"/>
</dbReference>
<geneLocation type="mitochondrion" evidence="9"/>
<dbReference type="PANTHER" id="PTHR23001">
    <property type="entry name" value="EUKARYOTIC TRANSLATION INITIATION FACTOR"/>
    <property type="match status" value="1"/>
</dbReference>
<proteinExistence type="inferred from homology"/>
<keyword evidence="2" id="KW-0396">Initiation factor</keyword>
<dbReference type="STRING" id="37360.A0A0G4J284"/>
<evidence type="ECO:0000313" key="11">
    <source>
        <dbReference type="Proteomes" id="UP000290189"/>
    </source>
</evidence>
<evidence type="ECO:0000256" key="1">
    <source>
        <dbReference type="ARBA" id="ARBA00010397"/>
    </source>
</evidence>
<dbReference type="InterPro" id="IPR016189">
    <property type="entry name" value="Transl_init_fac_IF2/IF5_N"/>
</dbReference>
<dbReference type="CDD" id="cd11561">
    <property type="entry name" value="W2_eIF5"/>
    <property type="match status" value="1"/>
</dbReference>
<dbReference type="PROSITE" id="PS51363">
    <property type="entry name" value="W2"/>
    <property type="match status" value="1"/>
</dbReference>
<dbReference type="InterPro" id="IPR045196">
    <property type="entry name" value="IF2/IF5"/>
</dbReference>
<dbReference type="AlphaFoldDB" id="A0A0G4J284"/>
<evidence type="ECO:0000256" key="2">
    <source>
        <dbReference type="ARBA" id="ARBA00022540"/>
    </source>
</evidence>
<dbReference type="GO" id="GO:0005092">
    <property type="term" value="F:GDP-dissociation inhibitor activity"/>
    <property type="evidence" value="ECO:0007669"/>
    <property type="project" value="TreeGrafter"/>
</dbReference>
<dbReference type="Gene3D" id="3.30.30.170">
    <property type="match status" value="1"/>
</dbReference>
<evidence type="ECO:0000313" key="9">
    <source>
        <dbReference type="EMBL" id="SPQ93235.1"/>
    </source>
</evidence>
<keyword evidence="5" id="KW-0342">GTP-binding</keyword>
<dbReference type="GO" id="GO:0001732">
    <property type="term" value="P:formation of cytoplasmic translation initiation complex"/>
    <property type="evidence" value="ECO:0007669"/>
    <property type="project" value="TreeGrafter"/>
</dbReference>
<dbReference type="Pfam" id="PF02020">
    <property type="entry name" value="W2"/>
    <property type="match status" value="1"/>
</dbReference>
<dbReference type="Proteomes" id="UP000039324">
    <property type="component" value="Unassembled WGS sequence"/>
</dbReference>
<sequence>MAEINIGGDPNDRSYRYKRPRCLTKIEGRGNGIKTVIPNMVDVAKALRMTPSYPTKFFGIELGAQSKYDKTRDVAIVNGAHDVSAIEAVMEKFIETYVLCPSPACRLPEIRLKVKKDQIRVDCAACGYQGTVGDSHKLTVYIVKNPPTKSKKSSKDGAAESSKDKKKEKREKKKKDEDNGGDAGGAPASTTASSMINAPVTEEWYTDTSAAAAEARKHEEMAALGDEQLGDLDQRLESVQIAQTVAANAPAEEILRSFVQGQERSDTEVLGELRRLELSRGLTTSAKISALATALLDPSDPKALLSQIRSRSSILRQVARTRAESQALLGAIENMICHVEPTRLIPRTSLILHTLYESDIVSEEVLLDWYDGLTNVAGGLADLERQEMRESASRFIDWLKEAESDEEGDE</sequence>
<organism evidence="8 10">
    <name type="scientific">Plasmodiophora brassicae</name>
    <name type="common">Clubroot disease agent</name>
    <dbReference type="NCBI Taxonomy" id="37360"/>
    <lineage>
        <taxon>Eukaryota</taxon>
        <taxon>Sar</taxon>
        <taxon>Rhizaria</taxon>
        <taxon>Endomyxa</taxon>
        <taxon>Phytomyxea</taxon>
        <taxon>Plasmodiophorida</taxon>
        <taxon>Plasmodiophoridae</taxon>
        <taxon>Plasmodiophora</taxon>
    </lineage>
</organism>
<dbReference type="GO" id="GO:0003743">
    <property type="term" value="F:translation initiation factor activity"/>
    <property type="evidence" value="ECO:0007669"/>
    <property type="project" value="UniProtKB-KW"/>
</dbReference>
<keyword evidence="4" id="KW-0648">Protein biosynthesis</keyword>
<name>A0A0G4J284_PLABS</name>
<dbReference type="OMA" id="YRYKMEK"/>
<dbReference type="SUPFAM" id="SSF100966">
    <property type="entry name" value="Translation initiation factor 2 beta, aIF2beta, N-terminal domain"/>
    <property type="match status" value="1"/>
</dbReference>
<dbReference type="GO" id="GO:0005525">
    <property type="term" value="F:GTP binding"/>
    <property type="evidence" value="ECO:0007669"/>
    <property type="project" value="UniProtKB-KW"/>
</dbReference>
<keyword evidence="3" id="KW-0547">Nucleotide-binding</keyword>
<evidence type="ECO:0000259" key="7">
    <source>
        <dbReference type="PROSITE" id="PS51363"/>
    </source>
</evidence>
<dbReference type="EMBL" id="CDSF01000112">
    <property type="protein sequence ID" value="CEP01484.1"/>
    <property type="molecule type" value="Genomic_DNA"/>
</dbReference>
<feature type="domain" description="W2" evidence="7">
    <location>
        <begin position="231"/>
        <end position="409"/>
    </location>
</feature>
<evidence type="ECO:0000313" key="8">
    <source>
        <dbReference type="EMBL" id="CEP01484.1"/>
    </source>
</evidence>
<dbReference type="GO" id="GO:0071074">
    <property type="term" value="F:eukaryotic initiation factor eIF2 binding"/>
    <property type="evidence" value="ECO:0007669"/>
    <property type="project" value="TreeGrafter"/>
</dbReference>
<evidence type="ECO:0000256" key="6">
    <source>
        <dbReference type="SAM" id="MobiDB-lite"/>
    </source>
</evidence>
<keyword evidence="9" id="KW-0496">Mitochondrion</keyword>
<dbReference type="Pfam" id="PF01873">
    <property type="entry name" value="eIF-5_eIF-2B"/>
    <property type="match status" value="1"/>
</dbReference>
<dbReference type="Proteomes" id="UP000290189">
    <property type="component" value="Unassembled WGS sequence"/>
</dbReference>
<dbReference type="Gene3D" id="1.25.40.180">
    <property type="match status" value="1"/>
</dbReference>
<feature type="compositionally biased region" description="Basic and acidic residues" evidence="6">
    <location>
        <begin position="153"/>
        <end position="165"/>
    </location>
</feature>
<evidence type="ECO:0000256" key="3">
    <source>
        <dbReference type="ARBA" id="ARBA00022741"/>
    </source>
</evidence>
<dbReference type="PANTHER" id="PTHR23001:SF7">
    <property type="entry name" value="EUKARYOTIC TRANSLATION INITIATION FACTOR 5"/>
    <property type="match status" value="1"/>
</dbReference>
<dbReference type="SUPFAM" id="SSF48371">
    <property type="entry name" value="ARM repeat"/>
    <property type="match status" value="1"/>
</dbReference>